<feature type="compositionally biased region" description="Basic and acidic residues" evidence="6">
    <location>
        <begin position="108"/>
        <end position="118"/>
    </location>
</feature>
<feature type="compositionally biased region" description="Basic residues" evidence="6">
    <location>
        <begin position="12"/>
        <end position="24"/>
    </location>
</feature>
<dbReference type="AlphaFoldDB" id="A0A4S8LVB2"/>
<accession>A0A4S8LVB2</accession>
<dbReference type="Gene3D" id="3.30.40.10">
    <property type="entry name" value="Zinc/RING finger domain, C3HC4 (zinc finger)"/>
    <property type="match status" value="1"/>
</dbReference>
<dbReference type="SUPFAM" id="SSF57850">
    <property type="entry name" value="RING/U-box"/>
    <property type="match status" value="1"/>
</dbReference>
<evidence type="ECO:0000256" key="5">
    <source>
        <dbReference type="SAM" id="Coils"/>
    </source>
</evidence>
<keyword evidence="1" id="KW-0479">Metal-binding</keyword>
<dbReference type="EMBL" id="ML179262">
    <property type="protein sequence ID" value="THU92988.1"/>
    <property type="molecule type" value="Genomic_DNA"/>
</dbReference>
<dbReference type="SMART" id="SM00184">
    <property type="entry name" value="RING"/>
    <property type="match status" value="1"/>
</dbReference>
<evidence type="ECO:0000313" key="9">
    <source>
        <dbReference type="Proteomes" id="UP000297245"/>
    </source>
</evidence>
<evidence type="ECO:0000256" key="3">
    <source>
        <dbReference type="ARBA" id="ARBA00022833"/>
    </source>
</evidence>
<feature type="compositionally biased region" description="Acidic residues" evidence="6">
    <location>
        <begin position="408"/>
        <end position="428"/>
    </location>
</feature>
<dbReference type="Pfam" id="PF26609">
    <property type="entry name" value="DUF8191"/>
    <property type="match status" value="1"/>
</dbReference>
<dbReference type="PROSITE" id="PS00518">
    <property type="entry name" value="ZF_RING_1"/>
    <property type="match status" value="1"/>
</dbReference>
<evidence type="ECO:0000256" key="4">
    <source>
        <dbReference type="PROSITE-ProRule" id="PRU00175"/>
    </source>
</evidence>
<evidence type="ECO:0000256" key="2">
    <source>
        <dbReference type="ARBA" id="ARBA00022771"/>
    </source>
</evidence>
<dbReference type="PANTHER" id="PTHR23041">
    <property type="entry name" value="RING FINGER DOMAIN-CONTAINING"/>
    <property type="match status" value="1"/>
</dbReference>
<dbReference type="PROSITE" id="PS50089">
    <property type="entry name" value="ZF_RING_2"/>
    <property type="match status" value="1"/>
</dbReference>
<proteinExistence type="predicted"/>
<dbReference type="PANTHER" id="PTHR23041:SF79">
    <property type="entry name" value="E3 UBIQUITIN-PROTEIN LIGASE COMPLEX SLX8-RFP SUBUNIT RFP2"/>
    <property type="match status" value="1"/>
</dbReference>
<feature type="region of interest" description="Disordered" evidence="6">
    <location>
        <begin position="1"/>
        <end position="70"/>
    </location>
</feature>
<feature type="region of interest" description="Disordered" evidence="6">
    <location>
        <begin position="135"/>
        <end position="156"/>
    </location>
</feature>
<dbReference type="GO" id="GO:0008270">
    <property type="term" value="F:zinc ion binding"/>
    <property type="evidence" value="ECO:0007669"/>
    <property type="project" value="UniProtKB-KW"/>
</dbReference>
<dbReference type="InterPro" id="IPR001841">
    <property type="entry name" value="Znf_RING"/>
</dbReference>
<dbReference type="OrthoDB" id="6105938at2759"/>
<keyword evidence="2 4" id="KW-0863">Zinc-finger</keyword>
<evidence type="ECO:0000313" key="8">
    <source>
        <dbReference type="EMBL" id="THU92988.1"/>
    </source>
</evidence>
<evidence type="ECO:0000256" key="6">
    <source>
        <dbReference type="SAM" id="MobiDB-lite"/>
    </source>
</evidence>
<keyword evidence="9" id="KW-1185">Reference proteome</keyword>
<dbReference type="InterPro" id="IPR017907">
    <property type="entry name" value="Znf_RING_CS"/>
</dbReference>
<dbReference type="InterPro" id="IPR013083">
    <property type="entry name" value="Znf_RING/FYVE/PHD"/>
</dbReference>
<feature type="coiled-coil region" evidence="5">
    <location>
        <begin position="168"/>
        <end position="195"/>
    </location>
</feature>
<organism evidence="8 9">
    <name type="scientific">Dendrothele bispora (strain CBS 962.96)</name>
    <dbReference type="NCBI Taxonomy" id="1314807"/>
    <lineage>
        <taxon>Eukaryota</taxon>
        <taxon>Fungi</taxon>
        <taxon>Dikarya</taxon>
        <taxon>Basidiomycota</taxon>
        <taxon>Agaricomycotina</taxon>
        <taxon>Agaricomycetes</taxon>
        <taxon>Agaricomycetidae</taxon>
        <taxon>Agaricales</taxon>
        <taxon>Agaricales incertae sedis</taxon>
        <taxon>Dendrothele</taxon>
    </lineage>
</organism>
<feature type="compositionally biased region" description="Polar residues" evidence="6">
    <location>
        <begin position="53"/>
        <end position="65"/>
    </location>
</feature>
<reference evidence="8 9" key="1">
    <citation type="journal article" date="2019" name="Nat. Ecol. Evol.">
        <title>Megaphylogeny resolves global patterns of mushroom evolution.</title>
        <authorList>
            <person name="Varga T."/>
            <person name="Krizsan K."/>
            <person name="Foldi C."/>
            <person name="Dima B."/>
            <person name="Sanchez-Garcia M."/>
            <person name="Sanchez-Ramirez S."/>
            <person name="Szollosi G.J."/>
            <person name="Szarkandi J.G."/>
            <person name="Papp V."/>
            <person name="Albert L."/>
            <person name="Andreopoulos W."/>
            <person name="Angelini C."/>
            <person name="Antonin V."/>
            <person name="Barry K.W."/>
            <person name="Bougher N.L."/>
            <person name="Buchanan P."/>
            <person name="Buyck B."/>
            <person name="Bense V."/>
            <person name="Catcheside P."/>
            <person name="Chovatia M."/>
            <person name="Cooper J."/>
            <person name="Damon W."/>
            <person name="Desjardin D."/>
            <person name="Finy P."/>
            <person name="Geml J."/>
            <person name="Haridas S."/>
            <person name="Hughes K."/>
            <person name="Justo A."/>
            <person name="Karasinski D."/>
            <person name="Kautmanova I."/>
            <person name="Kiss B."/>
            <person name="Kocsube S."/>
            <person name="Kotiranta H."/>
            <person name="LaButti K.M."/>
            <person name="Lechner B.E."/>
            <person name="Liimatainen K."/>
            <person name="Lipzen A."/>
            <person name="Lukacs Z."/>
            <person name="Mihaltcheva S."/>
            <person name="Morgado L.N."/>
            <person name="Niskanen T."/>
            <person name="Noordeloos M.E."/>
            <person name="Ohm R.A."/>
            <person name="Ortiz-Santana B."/>
            <person name="Ovrebo C."/>
            <person name="Racz N."/>
            <person name="Riley R."/>
            <person name="Savchenko A."/>
            <person name="Shiryaev A."/>
            <person name="Soop K."/>
            <person name="Spirin V."/>
            <person name="Szebenyi C."/>
            <person name="Tomsovsky M."/>
            <person name="Tulloss R.E."/>
            <person name="Uehling J."/>
            <person name="Grigoriev I.V."/>
            <person name="Vagvolgyi C."/>
            <person name="Papp T."/>
            <person name="Martin F.M."/>
            <person name="Miettinen O."/>
            <person name="Hibbett D.S."/>
            <person name="Nagy L.G."/>
        </authorList>
    </citation>
    <scope>NUCLEOTIDE SEQUENCE [LARGE SCALE GENOMIC DNA]</scope>
    <source>
        <strain evidence="8 9">CBS 962.96</strain>
    </source>
</reference>
<dbReference type="Pfam" id="PF13923">
    <property type="entry name" value="zf-C3HC4_2"/>
    <property type="match status" value="1"/>
</dbReference>
<feature type="domain" description="RING-type" evidence="7">
    <location>
        <begin position="233"/>
        <end position="296"/>
    </location>
</feature>
<keyword evidence="3" id="KW-0862">Zinc</keyword>
<dbReference type="InterPro" id="IPR047134">
    <property type="entry name" value="RNF4"/>
</dbReference>
<evidence type="ECO:0000256" key="1">
    <source>
        <dbReference type="ARBA" id="ARBA00022723"/>
    </source>
</evidence>
<sequence>MDSRNTSSSRFIHLRRPRINRSHSAHQNEEGAVSLTPAKPRTHVLRSDPFVSAPSTSRRLNTSTEDLSDPGQRITVTKIGLNTTVTPPAVECDPRYVLQSNRNNSTDPVRRDKGKERERVERVENIKTLQHHRDPIHAKKHTHDEGEDVAGGSKDGRGFTGPLAVAEFERLKKENDNLKKLTKKHTKKIEELKAQISAGKTSKREHDDQVERLTSKVQSNEEFISNVESAIQCQICMDTYYKPFVLAPCGHVYCLPCLQDWFKKAPTSEDDMDIDPEELNDPEYIMSRQKTCPTCRAIVTRRPSPLFVVNNIVAAFKKFKDLPVAVPSITPSAPGTSALTSILSRRSNSPLVGDEDPWDGIFYEDVETEEEEEDEIDMDSEYMYGYMFGAADGWESYDGEEYSVYGDDNSDEDEDDEDEESGSDDDDHEYVYPHWEPPSFARGRNRFPHDSPHLSLLRRGCTQWMINRFHMEYTHDQGLIAYLHSFDERDLDHPVPDSISTNRMSRLFFGWNIQRYDRELGRRMTGKEYMRCVLCLFADAPERFIMHAGRESDTLDVHMLVKAGDDPECDTTDSEVWA</sequence>
<dbReference type="InterPro" id="IPR058504">
    <property type="entry name" value="DUF8191"/>
</dbReference>
<feature type="region of interest" description="Disordered" evidence="6">
    <location>
        <begin position="399"/>
        <end position="431"/>
    </location>
</feature>
<keyword evidence="5" id="KW-0175">Coiled coil</keyword>
<gene>
    <name evidence="8" type="ORF">K435DRAFT_967484</name>
</gene>
<feature type="region of interest" description="Disordered" evidence="6">
    <location>
        <begin position="99"/>
        <end position="118"/>
    </location>
</feature>
<name>A0A4S8LVB2_DENBC</name>
<evidence type="ECO:0000259" key="7">
    <source>
        <dbReference type="PROSITE" id="PS50089"/>
    </source>
</evidence>
<dbReference type="Proteomes" id="UP000297245">
    <property type="component" value="Unassembled WGS sequence"/>
</dbReference>
<protein>
    <recommendedName>
        <fullName evidence="7">RING-type domain-containing protein</fullName>
    </recommendedName>
</protein>
<feature type="compositionally biased region" description="Polar residues" evidence="6">
    <location>
        <begin position="1"/>
        <end position="10"/>
    </location>
</feature>